<dbReference type="SUPFAM" id="SSF57997">
    <property type="entry name" value="Tropomyosin"/>
    <property type="match status" value="1"/>
</dbReference>
<evidence type="ECO:0000313" key="6">
    <source>
        <dbReference type="Proteomes" id="UP000019438"/>
    </source>
</evidence>
<dbReference type="CDD" id="cd07185">
    <property type="entry name" value="OmpA_C-like"/>
    <property type="match status" value="1"/>
</dbReference>
<keyword evidence="2" id="KW-0175">Coiled coil</keyword>
<dbReference type="GO" id="GO:0016020">
    <property type="term" value="C:membrane"/>
    <property type="evidence" value="ECO:0007669"/>
    <property type="project" value="UniProtKB-UniRule"/>
</dbReference>
<evidence type="ECO:0000259" key="4">
    <source>
        <dbReference type="PROSITE" id="PS51123"/>
    </source>
</evidence>
<accession>A0AAN0VFV5</accession>
<name>A0AAN0VFV5_9PROT</name>
<feature type="coiled-coil region" evidence="2">
    <location>
        <begin position="49"/>
        <end position="104"/>
    </location>
</feature>
<keyword evidence="3" id="KW-0812">Transmembrane</keyword>
<dbReference type="RefSeq" id="WP_025286536.1">
    <property type="nucleotide sequence ID" value="NZ_CP003181.2"/>
</dbReference>
<dbReference type="EMBL" id="CP003181">
    <property type="protein sequence ID" value="AHJ62897.1"/>
    <property type="molecule type" value="Genomic_DNA"/>
</dbReference>
<feature type="transmembrane region" description="Helical" evidence="3">
    <location>
        <begin position="20"/>
        <end position="45"/>
    </location>
</feature>
<gene>
    <name evidence="5" type="ORF">GbCGDNIH3_1081</name>
</gene>
<dbReference type="InterPro" id="IPR036737">
    <property type="entry name" value="OmpA-like_sf"/>
</dbReference>
<dbReference type="Pfam" id="PF00691">
    <property type="entry name" value="OmpA"/>
    <property type="match status" value="1"/>
</dbReference>
<dbReference type="InterPro" id="IPR006665">
    <property type="entry name" value="OmpA-like"/>
</dbReference>
<feature type="domain" description="OmpA-like" evidence="4">
    <location>
        <begin position="224"/>
        <end position="350"/>
    </location>
</feature>
<dbReference type="PANTHER" id="PTHR30329">
    <property type="entry name" value="STATOR ELEMENT OF FLAGELLAR MOTOR COMPLEX"/>
    <property type="match status" value="1"/>
</dbReference>
<evidence type="ECO:0000256" key="3">
    <source>
        <dbReference type="SAM" id="Phobius"/>
    </source>
</evidence>
<dbReference type="SUPFAM" id="SSF103088">
    <property type="entry name" value="OmpA-like"/>
    <property type="match status" value="1"/>
</dbReference>
<dbReference type="Gene3D" id="1.10.287.1490">
    <property type="match status" value="1"/>
</dbReference>
<dbReference type="PANTHER" id="PTHR30329:SF21">
    <property type="entry name" value="LIPOPROTEIN YIAD-RELATED"/>
    <property type="match status" value="1"/>
</dbReference>
<keyword evidence="3" id="KW-1133">Transmembrane helix</keyword>
<protein>
    <submittedName>
        <fullName evidence="5">Chemotaxis motB protein</fullName>
    </submittedName>
</protein>
<dbReference type="AlphaFoldDB" id="A0AAN0VFV5"/>
<evidence type="ECO:0000256" key="2">
    <source>
        <dbReference type="SAM" id="Coils"/>
    </source>
</evidence>
<dbReference type="PROSITE" id="PS51123">
    <property type="entry name" value="OMPA_2"/>
    <property type="match status" value="1"/>
</dbReference>
<dbReference type="KEGG" id="gbc:GbCGDNIH3_1081"/>
<dbReference type="Gene3D" id="3.30.1330.60">
    <property type="entry name" value="OmpA-like domain"/>
    <property type="match status" value="1"/>
</dbReference>
<reference evidence="6" key="1">
    <citation type="submission" date="2012-06" db="EMBL/GenBank/DDBJ databases">
        <title>Genome analysis of multiple Granulibacter bethesdensis isolates demonstrates substantial genome diversity.</title>
        <authorList>
            <person name="Greenberg D.E."/>
            <person name="Porcella S.F."/>
            <person name="Zarember K."/>
            <person name="Zelazny A.M."/>
            <person name="Bruno D."/>
            <person name="Martens C."/>
            <person name="Barbian K.D."/>
            <person name="Jaske E."/>
            <person name="Holland S.M."/>
        </authorList>
    </citation>
    <scope>NUCLEOTIDE SEQUENCE [LARGE SCALE GENOMIC DNA]</scope>
    <source>
        <strain evidence="6">CGDNIH3</strain>
    </source>
</reference>
<proteinExistence type="predicted"/>
<feature type="coiled-coil region" evidence="2">
    <location>
        <begin position="147"/>
        <end position="174"/>
    </location>
</feature>
<dbReference type="NCBIfam" id="NF006543">
    <property type="entry name" value="PRK09039.1-2"/>
    <property type="match status" value="1"/>
</dbReference>
<evidence type="ECO:0000256" key="1">
    <source>
        <dbReference type="PROSITE-ProRule" id="PRU00473"/>
    </source>
</evidence>
<dbReference type="Proteomes" id="UP000019438">
    <property type="component" value="Chromosome"/>
</dbReference>
<organism evidence="5 6">
    <name type="scientific">Granulibacter bethesdensis</name>
    <dbReference type="NCBI Taxonomy" id="364410"/>
    <lineage>
        <taxon>Bacteria</taxon>
        <taxon>Pseudomonadati</taxon>
        <taxon>Pseudomonadota</taxon>
        <taxon>Alphaproteobacteria</taxon>
        <taxon>Acetobacterales</taxon>
        <taxon>Acetobacteraceae</taxon>
        <taxon>Granulibacter</taxon>
    </lineage>
</organism>
<keyword evidence="1 3" id="KW-0472">Membrane</keyword>
<evidence type="ECO:0000313" key="5">
    <source>
        <dbReference type="EMBL" id="AHJ62897.1"/>
    </source>
</evidence>
<dbReference type="InterPro" id="IPR050330">
    <property type="entry name" value="Bact_OuterMem_StrucFunc"/>
</dbReference>
<sequence length="350" mass="39217">MALSRRRNTSGENLHVWPGYVDALSTLLMVIIFVLLVFVLAQAFLSYTLAGKEHRLDELNRQLAIISRQFALEQQHSTQLAHSLERLRNEAAGKEADMARLRTQTGVLAEQKSRLESQLAGRDQDVKRTEAKLAELDQTIHSKDTALDRLSDDLEAIRRQLAAVQSALDASEKESQSKDRTIADLGMRLNVALAEKVEELKKYRSEFFGKLREVLAGRPGIQVVGDRFVFQSDVLFPSGNADLTEQGRQQVKDIAAALIQLSKKFPPNVNWLLRVDGHADRQKMVNGKFASNWELSAQRAINVARLLIEQGVPGNHVSADAFADYQPVSQGDSEADLAKNRRIELRLTDR</sequence>